<keyword evidence="2" id="KW-1133">Transmembrane helix</keyword>
<gene>
    <name evidence="3" type="ORF">N656DRAFT_73866</name>
</gene>
<dbReference type="Proteomes" id="UP001302812">
    <property type="component" value="Unassembled WGS sequence"/>
</dbReference>
<dbReference type="RefSeq" id="XP_064670320.1">
    <property type="nucleotide sequence ID" value="XM_064812768.1"/>
</dbReference>
<name>A0AAN6TF90_9PEZI</name>
<dbReference type="GeneID" id="89936893"/>
<reference evidence="3" key="1">
    <citation type="journal article" date="2023" name="Mol. Phylogenet. Evol.">
        <title>Genome-scale phylogeny and comparative genomics of the fungal order Sordariales.</title>
        <authorList>
            <person name="Hensen N."/>
            <person name="Bonometti L."/>
            <person name="Westerberg I."/>
            <person name="Brannstrom I.O."/>
            <person name="Guillou S."/>
            <person name="Cros-Aarteil S."/>
            <person name="Calhoun S."/>
            <person name="Haridas S."/>
            <person name="Kuo A."/>
            <person name="Mondo S."/>
            <person name="Pangilinan J."/>
            <person name="Riley R."/>
            <person name="LaButti K."/>
            <person name="Andreopoulos B."/>
            <person name="Lipzen A."/>
            <person name="Chen C."/>
            <person name="Yan M."/>
            <person name="Daum C."/>
            <person name="Ng V."/>
            <person name="Clum A."/>
            <person name="Steindorff A."/>
            <person name="Ohm R.A."/>
            <person name="Martin F."/>
            <person name="Silar P."/>
            <person name="Natvig D.O."/>
            <person name="Lalanne C."/>
            <person name="Gautier V."/>
            <person name="Ament-Velasquez S.L."/>
            <person name="Kruys A."/>
            <person name="Hutchinson M.I."/>
            <person name="Powell A.J."/>
            <person name="Barry K."/>
            <person name="Miller A.N."/>
            <person name="Grigoriev I.V."/>
            <person name="Debuchy R."/>
            <person name="Gladieux P."/>
            <person name="Hiltunen Thoren M."/>
            <person name="Johannesson H."/>
        </authorList>
    </citation>
    <scope>NUCLEOTIDE SEQUENCE</scope>
    <source>
        <strain evidence="3">CBS 508.74</strain>
    </source>
</reference>
<keyword evidence="2" id="KW-0812">Transmembrane</keyword>
<protein>
    <submittedName>
        <fullName evidence="3">Uncharacterized protein</fullName>
    </submittedName>
</protein>
<proteinExistence type="predicted"/>
<feature type="region of interest" description="Disordered" evidence="1">
    <location>
        <begin position="176"/>
        <end position="198"/>
    </location>
</feature>
<dbReference type="EMBL" id="MU853341">
    <property type="protein sequence ID" value="KAK4112750.1"/>
    <property type="molecule type" value="Genomic_DNA"/>
</dbReference>
<accession>A0AAN6TF90</accession>
<organism evidence="3 4">
    <name type="scientific">Canariomyces notabilis</name>
    <dbReference type="NCBI Taxonomy" id="2074819"/>
    <lineage>
        <taxon>Eukaryota</taxon>
        <taxon>Fungi</taxon>
        <taxon>Dikarya</taxon>
        <taxon>Ascomycota</taxon>
        <taxon>Pezizomycotina</taxon>
        <taxon>Sordariomycetes</taxon>
        <taxon>Sordariomycetidae</taxon>
        <taxon>Sordariales</taxon>
        <taxon>Chaetomiaceae</taxon>
        <taxon>Canariomyces</taxon>
    </lineage>
</organism>
<evidence type="ECO:0000256" key="2">
    <source>
        <dbReference type="SAM" id="Phobius"/>
    </source>
</evidence>
<dbReference type="AlphaFoldDB" id="A0AAN6TF90"/>
<evidence type="ECO:0000313" key="4">
    <source>
        <dbReference type="Proteomes" id="UP001302812"/>
    </source>
</evidence>
<comment type="caution">
    <text evidence="3">The sequence shown here is derived from an EMBL/GenBank/DDBJ whole genome shotgun (WGS) entry which is preliminary data.</text>
</comment>
<evidence type="ECO:0000313" key="3">
    <source>
        <dbReference type="EMBL" id="KAK4112750.1"/>
    </source>
</evidence>
<feature type="transmembrane region" description="Helical" evidence="2">
    <location>
        <begin position="91"/>
        <end position="110"/>
    </location>
</feature>
<sequence length="764" mass="87789">MIGTVIMTAGMFGRAYLVGQITQEKRWKRRGRDPTNSAGPARTRLYWVQPGDQVIGDQTFGAYAYSEDPRQPLPEYVISTKKEEGKTLLRYRFLTWIAVIATLGGYILQFVGIRGMTAWVSIAQLGATVIMSVFRAMMRTQRLANNGNRVQDISGAIAGHELDWLAFEIWKDMEAEQHRHQQGGGREERRDSTAREDGKTVGVSWVFTGRPCSDGKMAPTELNHAEDILRIRARLAYLSGHNSAFQSEKEKPRRQQWDNKYVPARDRAVKMAKALGQIADRIIDKNHPREKEIHLHFQVQFWRSAGGIKVETYPITIILYPPKPTAGRRGWSLDSQQLEAILGLYSWSLYRYREVNETPRGSWWLGAGSKLLHGKSEIDLAGDVQRAQILSSITPVGIDDQYLLDLWLGDNTPDIKSCTIKWDQTDHPDATTIWTKSPVRTEIQFPNGRPEFVFTPGKSDSSDNGPNISSDNHLRFFGWSHVHHEPDFQAEEREADIYYVETNRSVLDDCAHDIFSAILSELKRQPPSTVRLLVPHGNRGLVPKPSSPPTDWQSDLLSSLTTALKDNNMGSHQDALLGILPALCTVLAKPVRQSCIMMFMAIRYVTEYRKRGQWRRSWRILRTVYMTGDFWNHYMISEVDVYLRNATITSLCELFCSSLQYGQEECRRALFGFEGMKWLQEVCQTWWADENRATRNRKVLDLSKQQNSLTVYCYSLIARHIMTIRVSSRPGEKGHRMLPPWQGYMPWRFMENPRDMNPRFLNFF</sequence>
<reference evidence="3" key="2">
    <citation type="submission" date="2023-05" db="EMBL/GenBank/DDBJ databases">
        <authorList>
            <consortium name="Lawrence Berkeley National Laboratory"/>
            <person name="Steindorff A."/>
            <person name="Hensen N."/>
            <person name="Bonometti L."/>
            <person name="Westerberg I."/>
            <person name="Brannstrom I.O."/>
            <person name="Guillou S."/>
            <person name="Cros-Aarteil S."/>
            <person name="Calhoun S."/>
            <person name="Haridas S."/>
            <person name="Kuo A."/>
            <person name="Mondo S."/>
            <person name="Pangilinan J."/>
            <person name="Riley R."/>
            <person name="Labutti K."/>
            <person name="Andreopoulos B."/>
            <person name="Lipzen A."/>
            <person name="Chen C."/>
            <person name="Yanf M."/>
            <person name="Daum C."/>
            <person name="Ng V."/>
            <person name="Clum A."/>
            <person name="Ohm R."/>
            <person name="Martin F."/>
            <person name="Silar P."/>
            <person name="Natvig D."/>
            <person name="Lalanne C."/>
            <person name="Gautier V."/>
            <person name="Ament-Velasquez S.L."/>
            <person name="Kruys A."/>
            <person name="Hutchinson M.I."/>
            <person name="Powell A.J."/>
            <person name="Barry K."/>
            <person name="Miller A.N."/>
            <person name="Grigoriev I.V."/>
            <person name="Debuchy R."/>
            <person name="Gladieux P."/>
            <person name="Thoren M.H."/>
            <person name="Johannesson H."/>
        </authorList>
    </citation>
    <scope>NUCLEOTIDE SEQUENCE</scope>
    <source>
        <strain evidence="3">CBS 508.74</strain>
    </source>
</reference>
<keyword evidence="4" id="KW-1185">Reference proteome</keyword>
<keyword evidence="2" id="KW-0472">Membrane</keyword>
<evidence type="ECO:0000256" key="1">
    <source>
        <dbReference type="SAM" id="MobiDB-lite"/>
    </source>
</evidence>